<dbReference type="InterPro" id="IPR017703">
    <property type="entry name" value="YgfZ/GCV_T_CS"/>
</dbReference>
<dbReference type="Gene3D" id="3.30.1360.120">
    <property type="entry name" value="Probable tRNA modification gtpase trme, domain 1"/>
    <property type="match status" value="1"/>
</dbReference>
<gene>
    <name evidence="4" type="ORF">GCM10009823_26030</name>
</gene>
<dbReference type="InterPro" id="IPR006222">
    <property type="entry name" value="GCVT_N"/>
</dbReference>
<dbReference type="InterPro" id="IPR027266">
    <property type="entry name" value="TrmE/GcvT-like"/>
</dbReference>
<dbReference type="InterPro" id="IPR045179">
    <property type="entry name" value="YgfZ/GcvT"/>
</dbReference>
<name>A0ABN2X156_9MICO</name>
<dbReference type="PANTHER" id="PTHR22602:SF0">
    <property type="entry name" value="TRANSFERASE CAF17, MITOCHONDRIAL-RELATED"/>
    <property type="match status" value="1"/>
</dbReference>
<dbReference type="Proteomes" id="UP001500984">
    <property type="component" value="Unassembled WGS sequence"/>
</dbReference>
<evidence type="ECO:0000313" key="5">
    <source>
        <dbReference type="Proteomes" id="UP001500984"/>
    </source>
</evidence>
<dbReference type="RefSeq" id="WP_344337701.1">
    <property type="nucleotide sequence ID" value="NZ_BAAAPZ010000015.1"/>
</dbReference>
<reference evidence="4 5" key="1">
    <citation type="journal article" date="2019" name="Int. J. Syst. Evol. Microbiol.">
        <title>The Global Catalogue of Microorganisms (GCM) 10K type strain sequencing project: providing services to taxonomists for standard genome sequencing and annotation.</title>
        <authorList>
            <consortium name="The Broad Institute Genomics Platform"/>
            <consortium name="The Broad Institute Genome Sequencing Center for Infectious Disease"/>
            <person name="Wu L."/>
            <person name="Ma J."/>
        </authorList>
    </citation>
    <scope>NUCLEOTIDE SEQUENCE [LARGE SCALE GENOMIC DNA]</scope>
    <source>
        <strain evidence="4 5">JCM 15900</strain>
    </source>
</reference>
<dbReference type="PANTHER" id="PTHR22602">
    <property type="entry name" value="TRANSFERASE CAF17, MITOCHONDRIAL-RELATED"/>
    <property type="match status" value="1"/>
</dbReference>
<keyword evidence="1" id="KW-0809">Transit peptide</keyword>
<feature type="domain" description="GCVT N-terminal" evidence="3">
    <location>
        <begin position="72"/>
        <end position="191"/>
    </location>
</feature>
<proteinExistence type="predicted"/>
<keyword evidence="5" id="KW-1185">Reference proteome</keyword>
<protein>
    <submittedName>
        <fullName evidence="4">Folate-binding protein YgfZ</fullName>
    </submittedName>
</protein>
<dbReference type="EMBL" id="BAAAPZ010000015">
    <property type="protein sequence ID" value="GAA2102567.1"/>
    <property type="molecule type" value="Genomic_DNA"/>
</dbReference>
<sequence>MSTDGGTAAGAHGSAVNTGADTTGTESAGAETQESGTAAAAAPLPNSLRFPHAEAVFGTGAHGGEVAHFAEPLREQRQLARGQALADLSALRVLRLTGPDRLTWLNSLTTQKIDRLAPGTSTETLVLSPTGHIEGWLRLVDDGEALWALSDVRTDEAVEFLDRMRFMLRVEITDVTDGYQAVGFVGAPPEDLDAAVVWDDPWPAIGEGSASYAQIDAGAPRAAASHPGAAVDFRIAVVERSVLREWPHEGLAVAGRDAWEALRVEAWRPGAPEVDHRALVGELDVLRTGVHLAKGCYRGQEAVARVHNLGQPPRRLVFLHLDGSGHVLPRAGAEVRAEVRGAPRAVGHVTTPALHWELGPVALALVKRSLDPEAALTVVVDEGAGGAEGAADDGRNGSAEAELVAAAQETIVAVAKERAVTAPPRNADVDARRR</sequence>
<feature type="compositionally biased region" description="Polar residues" evidence="2">
    <location>
        <begin position="15"/>
        <end position="36"/>
    </location>
</feature>
<evidence type="ECO:0000256" key="1">
    <source>
        <dbReference type="ARBA" id="ARBA00022946"/>
    </source>
</evidence>
<organism evidence="4 5">
    <name type="scientific">Brevibacterium salitolerans</name>
    <dbReference type="NCBI Taxonomy" id="1403566"/>
    <lineage>
        <taxon>Bacteria</taxon>
        <taxon>Bacillati</taxon>
        <taxon>Actinomycetota</taxon>
        <taxon>Actinomycetes</taxon>
        <taxon>Micrococcales</taxon>
        <taxon>Brevibacteriaceae</taxon>
        <taxon>Brevibacterium</taxon>
    </lineage>
</organism>
<dbReference type="NCBIfam" id="TIGR03317">
    <property type="entry name" value="ygfZ_signature"/>
    <property type="match status" value="1"/>
</dbReference>
<dbReference type="SUPFAM" id="SSF103025">
    <property type="entry name" value="Folate-binding domain"/>
    <property type="match status" value="1"/>
</dbReference>
<evidence type="ECO:0000256" key="2">
    <source>
        <dbReference type="SAM" id="MobiDB-lite"/>
    </source>
</evidence>
<accession>A0ABN2X156</accession>
<feature type="region of interest" description="Disordered" evidence="2">
    <location>
        <begin position="1"/>
        <end position="40"/>
    </location>
</feature>
<evidence type="ECO:0000313" key="4">
    <source>
        <dbReference type="EMBL" id="GAA2102567.1"/>
    </source>
</evidence>
<comment type="caution">
    <text evidence="4">The sequence shown here is derived from an EMBL/GenBank/DDBJ whole genome shotgun (WGS) entry which is preliminary data.</text>
</comment>
<dbReference type="Pfam" id="PF01571">
    <property type="entry name" value="GCV_T"/>
    <property type="match status" value="1"/>
</dbReference>
<evidence type="ECO:0000259" key="3">
    <source>
        <dbReference type="Pfam" id="PF01571"/>
    </source>
</evidence>